<reference evidence="1 2" key="1">
    <citation type="submission" date="2007-04" db="EMBL/GenBank/DDBJ databases">
        <authorList>
            <person name="Fulton L."/>
            <person name="Clifton S."/>
            <person name="Fulton B."/>
            <person name="Xu J."/>
            <person name="Minx P."/>
            <person name="Pepin K.H."/>
            <person name="Johnson M."/>
            <person name="Thiruvilangam P."/>
            <person name="Bhonagiri V."/>
            <person name="Nash W.E."/>
            <person name="Mardis E.R."/>
            <person name="Wilson R.K."/>
        </authorList>
    </citation>
    <scope>NUCLEOTIDE SEQUENCE [LARGE SCALE GENOMIC DNA]</scope>
    <source>
        <strain evidence="1 2">ATCC 29149</strain>
    </source>
</reference>
<name>A7B785_MEDG7</name>
<dbReference type="PaxDb" id="411470-RUMGNA_03451"/>
<organism evidence="1 2">
    <name type="scientific">Mediterraneibacter gnavus (strain ATCC 29149 / DSM 114966 / JCM 6515 / VPI C7-9)</name>
    <name type="common">Ruminococcus gnavus</name>
    <dbReference type="NCBI Taxonomy" id="411470"/>
    <lineage>
        <taxon>Bacteria</taxon>
        <taxon>Bacillati</taxon>
        <taxon>Bacillota</taxon>
        <taxon>Clostridia</taxon>
        <taxon>Lachnospirales</taxon>
        <taxon>Lachnospiraceae</taxon>
        <taxon>Mediterraneibacter</taxon>
    </lineage>
</organism>
<sequence>MVSFLFLYNFIKYLIEFKNAEKYGLIVCSTHLIKKC</sequence>
<comment type="caution">
    <text evidence="1">The sequence shown here is derived from an EMBL/GenBank/DDBJ whole genome shotgun (WGS) entry which is preliminary data.</text>
</comment>
<evidence type="ECO:0000313" key="1">
    <source>
        <dbReference type="EMBL" id="EDN76347.1"/>
    </source>
</evidence>
<accession>A7B785</accession>
<proteinExistence type="predicted"/>
<gene>
    <name evidence="1" type="ORF">RUMGNA_03451</name>
</gene>
<dbReference type="Proteomes" id="UP000004410">
    <property type="component" value="Unassembled WGS sequence"/>
</dbReference>
<protein>
    <submittedName>
        <fullName evidence="1">Uncharacterized protein</fullName>
    </submittedName>
</protein>
<reference evidence="1 2" key="2">
    <citation type="submission" date="2007-06" db="EMBL/GenBank/DDBJ databases">
        <title>Draft genome sequence of Ruminococcus gnavus (ATCC 29149).</title>
        <authorList>
            <person name="Sudarsanam P."/>
            <person name="Ley R."/>
            <person name="Guruge J."/>
            <person name="Turnbaugh P.J."/>
            <person name="Mahowald M."/>
            <person name="Liep D."/>
            <person name="Gordon J."/>
        </authorList>
    </citation>
    <scope>NUCLEOTIDE SEQUENCE [LARGE SCALE GENOMIC DNA]</scope>
    <source>
        <strain evidence="1 2">ATCC 29149</strain>
    </source>
</reference>
<dbReference type="EMBL" id="AAYG02000031">
    <property type="protein sequence ID" value="EDN76347.1"/>
    <property type="molecule type" value="Genomic_DNA"/>
</dbReference>
<dbReference type="AlphaFoldDB" id="A7B785"/>
<evidence type="ECO:0000313" key="2">
    <source>
        <dbReference type="Proteomes" id="UP000004410"/>
    </source>
</evidence>